<dbReference type="EMBL" id="OW240914">
    <property type="protein sequence ID" value="CAH2274374.1"/>
    <property type="molecule type" value="Genomic_DNA"/>
</dbReference>
<accession>A0AAD1VY42</accession>
<evidence type="ECO:0000256" key="1">
    <source>
        <dbReference type="SAM" id="Phobius"/>
    </source>
</evidence>
<proteinExistence type="predicted"/>
<evidence type="ECO:0000313" key="3">
    <source>
        <dbReference type="Proteomes" id="UP001295444"/>
    </source>
</evidence>
<sequence>MALSQKPGKKVSGICATGTCIAVCMMRFYGTLGFSSVQELLSWSVADRHTPCNHKMFQTVSDWFWWDRIWLPCNYTWDDLENSEGTGSVSQYQLFITLPLALFFMPLRYVFERVVAIPVARAMGIRSKVRLKASVNPVLEDFYISCSKRPSQAMHNEA</sequence>
<feature type="transmembrane region" description="Helical" evidence="1">
    <location>
        <begin position="92"/>
        <end position="111"/>
    </location>
</feature>
<gene>
    <name evidence="2" type="ORF">PECUL_23A054781</name>
</gene>
<dbReference type="AlphaFoldDB" id="A0AAD1VY42"/>
<name>A0AAD1VY42_PELCU</name>
<keyword evidence="3" id="KW-1185">Reference proteome</keyword>
<feature type="transmembrane region" description="Helical" evidence="1">
    <location>
        <begin position="12"/>
        <end position="30"/>
    </location>
</feature>
<organism evidence="2 3">
    <name type="scientific">Pelobates cultripes</name>
    <name type="common">Western spadefoot toad</name>
    <dbReference type="NCBI Taxonomy" id="61616"/>
    <lineage>
        <taxon>Eukaryota</taxon>
        <taxon>Metazoa</taxon>
        <taxon>Chordata</taxon>
        <taxon>Craniata</taxon>
        <taxon>Vertebrata</taxon>
        <taxon>Euteleostomi</taxon>
        <taxon>Amphibia</taxon>
        <taxon>Batrachia</taxon>
        <taxon>Anura</taxon>
        <taxon>Pelobatoidea</taxon>
        <taxon>Pelobatidae</taxon>
        <taxon>Pelobates</taxon>
    </lineage>
</organism>
<protein>
    <submittedName>
        <fullName evidence="2">Ceramide synthase 3 isoform X1</fullName>
    </submittedName>
</protein>
<evidence type="ECO:0000313" key="2">
    <source>
        <dbReference type="EMBL" id="CAH2274374.1"/>
    </source>
</evidence>
<reference evidence="2" key="1">
    <citation type="submission" date="2022-03" db="EMBL/GenBank/DDBJ databases">
        <authorList>
            <person name="Alioto T."/>
            <person name="Alioto T."/>
            <person name="Gomez Garrido J."/>
        </authorList>
    </citation>
    <scope>NUCLEOTIDE SEQUENCE</scope>
</reference>
<keyword evidence="1" id="KW-0472">Membrane</keyword>
<dbReference type="Proteomes" id="UP001295444">
    <property type="component" value="Chromosome 03"/>
</dbReference>
<keyword evidence="1" id="KW-1133">Transmembrane helix</keyword>
<keyword evidence="1" id="KW-0812">Transmembrane</keyword>